<dbReference type="Pfam" id="PF08765">
    <property type="entry name" value="Mor"/>
    <property type="match status" value="1"/>
</dbReference>
<proteinExistence type="predicted"/>
<feature type="region of interest" description="Disordered" evidence="1">
    <location>
        <begin position="1"/>
        <end position="33"/>
    </location>
</feature>
<feature type="domain" description="Mor transcription activator" evidence="2">
    <location>
        <begin position="56"/>
        <end position="118"/>
    </location>
</feature>
<dbReference type="AlphaFoldDB" id="A0A1Z4BY90"/>
<evidence type="ECO:0000313" key="4">
    <source>
        <dbReference type="Proteomes" id="UP000197019"/>
    </source>
</evidence>
<protein>
    <recommendedName>
        <fullName evidence="2">Mor transcription activator domain-containing protein</fullName>
    </recommendedName>
</protein>
<dbReference type="InterPro" id="IPR014875">
    <property type="entry name" value="Mor_transcription_activator"/>
</dbReference>
<dbReference type="EMBL" id="CP022129">
    <property type="protein sequence ID" value="ASF46220.1"/>
    <property type="molecule type" value="Genomic_DNA"/>
</dbReference>
<reference evidence="3 4" key="1">
    <citation type="submission" date="2017-06" db="EMBL/GenBank/DDBJ databases">
        <title>Genome Sequencing of the methanotroph Methylovulum psychrotolerants str. HV10-M2 isolated from a high-altitude environment.</title>
        <authorList>
            <person name="Mateos-Rivera A."/>
        </authorList>
    </citation>
    <scope>NUCLEOTIDE SEQUENCE [LARGE SCALE GENOMIC DNA]</scope>
    <source>
        <strain evidence="3 4">HV10_M2</strain>
    </source>
</reference>
<evidence type="ECO:0000256" key="1">
    <source>
        <dbReference type="SAM" id="MobiDB-lite"/>
    </source>
</evidence>
<keyword evidence="4" id="KW-1185">Reference proteome</keyword>
<evidence type="ECO:0000259" key="2">
    <source>
        <dbReference type="Pfam" id="PF08765"/>
    </source>
</evidence>
<dbReference type="SUPFAM" id="SSF46689">
    <property type="entry name" value="Homeodomain-like"/>
    <property type="match status" value="1"/>
</dbReference>
<dbReference type="KEGG" id="mpsy:CEK71_09060"/>
<name>A0A1Z4BY90_9GAMM</name>
<dbReference type="Proteomes" id="UP000197019">
    <property type="component" value="Chromosome"/>
</dbReference>
<feature type="compositionally biased region" description="Polar residues" evidence="1">
    <location>
        <begin position="23"/>
        <end position="33"/>
    </location>
</feature>
<accession>A0A1Z4BY90</accession>
<sequence>MGCPERTIRHPAQKGHRPALGRSQAQKSPTQTEHLPAMTGLIDDMQDVVAGVVGDRSLSAQVVYALIKQFGGERHYIPSQDYQARNREIKALYGAGVTAEQLAGNYRLSVKTVRRIIEH</sequence>
<feature type="compositionally biased region" description="Basic residues" evidence="1">
    <location>
        <begin position="9"/>
        <end position="19"/>
    </location>
</feature>
<dbReference type="InterPro" id="IPR009057">
    <property type="entry name" value="Homeodomain-like_sf"/>
</dbReference>
<gene>
    <name evidence="3" type="ORF">CEK71_09060</name>
</gene>
<evidence type="ECO:0000313" key="3">
    <source>
        <dbReference type="EMBL" id="ASF46220.1"/>
    </source>
</evidence>
<organism evidence="3 4">
    <name type="scientific">Methylovulum psychrotolerans</name>
    <dbReference type="NCBI Taxonomy" id="1704499"/>
    <lineage>
        <taxon>Bacteria</taxon>
        <taxon>Pseudomonadati</taxon>
        <taxon>Pseudomonadota</taxon>
        <taxon>Gammaproteobacteria</taxon>
        <taxon>Methylococcales</taxon>
        <taxon>Methylococcaceae</taxon>
        <taxon>Methylovulum</taxon>
    </lineage>
</organism>